<dbReference type="InterPro" id="IPR006162">
    <property type="entry name" value="Ppantetheine_attach_site"/>
</dbReference>
<feature type="domain" description="Carrier" evidence="11">
    <location>
        <begin position="3051"/>
        <end position="3126"/>
    </location>
</feature>
<dbReference type="InterPro" id="IPR001242">
    <property type="entry name" value="Condensation_dom"/>
</dbReference>
<dbReference type="InterPro" id="IPR020806">
    <property type="entry name" value="PKS_PP-bd"/>
</dbReference>
<dbReference type="GO" id="GO:0031177">
    <property type="term" value="F:phosphopantetheine binding"/>
    <property type="evidence" value="ECO:0007669"/>
    <property type="project" value="InterPro"/>
</dbReference>
<dbReference type="PATRIC" id="fig|47500.8.peg.4844"/>
<evidence type="ECO:0000256" key="10">
    <source>
        <dbReference type="ARBA" id="ARBA00062135"/>
    </source>
</evidence>
<comment type="cofactor">
    <cofactor evidence="1">
        <name>pantetheine 4'-phosphate</name>
        <dbReference type="ChEBI" id="CHEBI:47942"/>
    </cofactor>
</comment>
<dbReference type="Gene3D" id="1.10.287.490">
    <property type="entry name" value="Helix hairpin bin"/>
    <property type="match status" value="1"/>
</dbReference>
<gene>
    <name evidence="12" type="ORF">AF333_17645</name>
    <name evidence="13" type="ORF">SAMN04487909_12323</name>
</gene>
<dbReference type="CDD" id="cd19531">
    <property type="entry name" value="LCL_NRPS-like"/>
    <property type="match status" value="3"/>
</dbReference>
<dbReference type="FunFam" id="3.40.50.12780:FF:000012">
    <property type="entry name" value="Non-ribosomal peptide synthetase"/>
    <property type="match status" value="4"/>
</dbReference>
<reference evidence="13 15" key="2">
    <citation type="submission" date="2016-10" db="EMBL/GenBank/DDBJ databases">
        <authorList>
            <person name="de Groot N.N."/>
        </authorList>
    </citation>
    <scope>NUCLEOTIDE SEQUENCE [LARGE SCALE GENOMIC DNA]</scope>
    <source>
        <strain evidence="13 15">DSM 2895</strain>
    </source>
</reference>
<dbReference type="CDD" id="cd05930">
    <property type="entry name" value="A_NRPS"/>
    <property type="match status" value="1"/>
</dbReference>
<dbReference type="InterPro" id="IPR009081">
    <property type="entry name" value="PP-bd_ACP"/>
</dbReference>
<dbReference type="Gene3D" id="3.40.50.980">
    <property type="match status" value="8"/>
</dbReference>
<dbReference type="FunFam" id="3.30.300.30:FF:000010">
    <property type="entry name" value="Enterobactin synthetase component F"/>
    <property type="match status" value="4"/>
</dbReference>
<dbReference type="InterPro" id="IPR023213">
    <property type="entry name" value="CAT-like_dom_sf"/>
</dbReference>
<evidence type="ECO:0000259" key="11">
    <source>
        <dbReference type="PROSITE" id="PS50075"/>
    </source>
</evidence>
<dbReference type="FunFam" id="3.30.559.10:FF:000012">
    <property type="entry name" value="Non-ribosomal peptide synthetase"/>
    <property type="match status" value="1"/>
</dbReference>
<dbReference type="FunFam" id="2.30.38.10:FF:000001">
    <property type="entry name" value="Non-ribosomal peptide synthetase PvdI"/>
    <property type="match status" value="4"/>
</dbReference>
<keyword evidence="3" id="KW-0596">Phosphopantetheine</keyword>
<evidence type="ECO:0000256" key="7">
    <source>
        <dbReference type="ARBA" id="ARBA00023194"/>
    </source>
</evidence>
<dbReference type="InterPro" id="IPR001031">
    <property type="entry name" value="Thioesterase"/>
</dbReference>
<evidence type="ECO:0000256" key="5">
    <source>
        <dbReference type="ARBA" id="ARBA00022598"/>
    </source>
</evidence>
<dbReference type="CDD" id="cd17656">
    <property type="entry name" value="A_NRPS_ProA"/>
    <property type="match status" value="1"/>
</dbReference>
<feature type="domain" description="Carrier" evidence="11">
    <location>
        <begin position="4089"/>
        <end position="4164"/>
    </location>
</feature>
<dbReference type="OrthoDB" id="9765680at2"/>
<dbReference type="EMBL" id="LGUG01000004">
    <property type="protein sequence ID" value="KON97028.1"/>
    <property type="molecule type" value="Genomic_DNA"/>
</dbReference>
<dbReference type="RefSeq" id="WP_043064679.1">
    <property type="nucleotide sequence ID" value="NZ_BJOA01000132.1"/>
</dbReference>
<dbReference type="InterPro" id="IPR045851">
    <property type="entry name" value="AMP-bd_C_sf"/>
</dbReference>
<dbReference type="Proteomes" id="UP000182836">
    <property type="component" value="Unassembled WGS sequence"/>
</dbReference>
<dbReference type="Gene3D" id="2.30.38.10">
    <property type="entry name" value="Luciferase, Domain 3"/>
    <property type="match status" value="4"/>
</dbReference>
<dbReference type="EMBL" id="FNED01000023">
    <property type="protein sequence ID" value="SDJ63695.1"/>
    <property type="molecule type" value="Genomic_DNA"/>
</dbReference>
<dbReference type="PANTHER" id="PTHR45527:SF1">
    <property type="entry name" value="FATTY ACID SYNTHASE"/>
    <property type="match status" value="1"/>
</dbReference>
<evidence type="ECO:0000313" key="12">
    <source>
        <dbReference type="EMBL" id="KON97028.1"/>
    </source>
</evidence>
<dbReference type="SUPFAM" id="SSF56801">
    <property type="entry name" value="Acetyl-CoA synthetase-like"/>
    <property type="match status" value="4"/>
</dbReference>
<dbReference type="SUPFAM" id="SSF52777">
    <property type="entry name" value="CoA-dependent acyltransferases"/>
    <property type="match status" value="8"/>
</dbReference>
<dbReference type="Pfam" id="PF00975">
    <property type="entry name" value="Thioesterase"/>
    <property type="match status" value="1"/>
</dbReference>
<dbReference type="InterPro" id="IPR020845">
    <property type="entry name" value="AMP-binding_CS"/>
</dbReference>
<proteinExistence type="inferred from homology"/>
<dbReference type="Gene3D" id="3.30.559.10">
    <property type="entry name" value="Chloramphenicol acetyltransferase-like domain"/>
    <property type="match status" value="4"/>
</dbReference>
<evidence type="ECO:0000256" key="8">
    <source>
        <dbReference type="ARBA" id="ARBA00023268"/>
    </source>
</evidence>
<dbReference type="InterPro" id="IPR036736">
    <property type="entry name" value="ACP-like_sf"/>
</dbReference>
<dbReference type="Proteomes" id="UP000037269">
    <property type="component" value="Unassembled WGS sequence"/>
</dbReference>
<accession>A0A0D1XUB2</accession>
<dbReference type="GO" id="GO:0005829">
    <property type="term" value="C:cytosol"/>
    <property type="evidence" value="ECO:0007669"/>
    <property type="project" value="TreeGrafter"/>
</dbReference>
<dbReference type="CDD" id="cd17650">
    <property type="entry name" value="A_NRPS_PpsD_like"/>
    <property type="match status" value="1"/>
</dbReference>
<comment type="pathway">
    <text evidence="9">Antibiotic biosynthesis; gramicidin S biosynthesis.</text>
</comment>
<evidence type="ECO:0000256" key="4">
    <source>
        <dbReference type="ARBA" id="ARBA00022553"/>
    </source>
</evidence>
<dbReference type="Pfam" id="PF00550">
    <property type="entry name" value="PP-binding"/>
    <property type="match status" value="4"/>
</dbReference>
<dbReference type="Gene3D" id="1.10.1200.10">
    <property type="entry name" value="ACP-like"/>
    <property type="match status" value="4"/>
</dbReference>
<dbReference type="Pfam" id="PF13193">
    <property type="entry name" value="AMP-binding_C"/>
    <property type="match status" value="4"/>
</dbReference>
<evidence type="ECO:0000256" key="2">
    <source>
        <dbReference type="ARBA" id="ARBA00006432"/>
    </source>
</evidence>
<dbReference type="SMART" id="SM00823">
    <property type="entry name" value="PKS_PP"/>
    <property type="match status" value="4"/>
</dbReference>
<dbReference type="Gene3D" id="3.30.300.30">
    <property type="match status" value="4"/>
</dbReference>
<dbReference type="InterPro" id="IPR029058">
    <property type="entry name" value="AB_hydrolase_fold"/>
</dbReference>
<dbReference type="FunFam" id="3.40.50.980:FF:000001">
    <property type="entry name" value="Non-ribosomal peptide synthetase"/>
    <property type="match status" value="4"/>
</dbReference>
<evidence type="ECO:0000256" key="9">
    <source>
        <dbReference type="ARBA" id="ARBA00060608"/>
    </source>
</evidence>
<dbReference type="SUPFAM" id="SSF53474">
    <property type="entry name" value="alpha/beta-Hydrolases"/>
    <property type="match status" value="1"/>
</dbReference>
<dbReference type="Gene3D" id="3.30.559.30">
    <property type="entry name" value="Nonribosomal peptide synthetase, condensation domain"/>
    <property type="match status" value="4"/>
</dbReference>
<evidence type="ECO:0000313" key="15">
    <source>
        <dbReference type="Proteomes" id="UP000182836"/>
    </source>
</evidence>
<feature type="domain" description="Carrier" evidence="11">
    <location>
        <begin position="2006"/>
        <end position="2081"/>
    </location>
</feature>
<dbReference type="NCBIfam" id="TIGR01733">
    <property type="entry name" value="AA-adenyl-dom"/>
    <property type="match status" value="4"/>
</dbReference>
<dbReference type="SUPFAM" id="SSF47336">
    <property type="entry name" value="ACP-like"/>
    <property type="match status" value="4"/>
</dbReference>
<keyword evidence="8" id="KW-0511">Multifunctional enzyme</keyword>
<evidence type="ECO:0000256" key="1">
    <source>
        <dbReference type="ARBA" id="ARBA00001957"/>
    </source>
</evidence>
<comment type="subunit">
    <text evidence="10">Large multienzyme complex of GrsA and GrsB.</text>
</comment>
<dbReference type="CDD" id="cd12117">
    <property type="entry name" value="A_NRPS_Srf_like"/>
    <property type="match status" value="1"/>
</dbReference>
<dbReference type="GO" id="GO:0016874">
    <property type="term" value="F:ligase activity"/>
    <property type="evidence" value="ECO:0007669"/>
    <property type="project" value="UniProtKB-KW"/>
</dbReference>
<dbReference type="Pfam" id="PF00668">
    <property type="entry name" value="Condensation"/>
    <property type="match status" value="4"/>
</dbReference>
<dbReference type="PROSITE" id="PS00455">
    <property type="entry name" value="AMP_BINDING"/>
    <property type="match status" value="4"/>
</dbReference>
<dbReference type="Gene3D" id="3.40.50.1820">
    <property type="entry name" value="alpha/beta hydrolase"/>
    <property type="match status" value="1"/>
</dbReference>
<dbReference type="NCBIfam" id="NF003417">
    <property type="entry name" value="PRK04813.1"/>
    <property type="match status" value="4"/>
</dbReference>
<dbReference type="InterPro" id="IPR025110">
    <property type="entry name" value="AMP-bd_C"/>
</dbReference>
<dbReference type="GeneID" id="42306988"/>
<comment type="similarity">
    <text evidence="2">Belongs to the ATP-dependent AMP-binding enzyme family.</text>
</comment>
<dbReference type="GO" id="GO:0008610">
    <property type="term" value="P:lipid biosynthetic process"/>
    <property type="evidence" value="ECO:0007669"/>
    <property type="project" value="UniProtKB-ARBA"/>
</dbReference>
<name>A0A0D1XUB2_ANEMI</name>
<dbReference type="InterPro" id="IPR000873">
    <property type="entry name" value="AMP-dep_synth/lig_dom"/>
</dbReference>
<dbReference type="GO" id="GO:0044550">
    <property type="term" value="P:secondary metabolite biosynthetic process"/>
    <property type="evidence" value="ECO:0007669"/>
    <property type="project" value="UniProtKB-ARBA"/>
</dbReference>
<evidence type="ECO:0000256" key="6">
    <source>
        <dbReference type="ARBA" id="ARBA00022737"/>
    </source>
</evidence>
<evidence type="ECO:0000313" key="13">
    <source>
        <dbReference type="EMBL" id="SDJ63695.1"/>
    </source>
</evidence>
<protein>
    <submittedName>
        <fullName evidence="13">Fengycin family lipopeptide synthetase D</fullName>
    </submittedName>
    <submittedName>
        <fullName evidence="12">Phenylalanine racemase</fullName>
    </submittedName>
</protein>
<evidence type="ECO:0000256" key="3">
    <source>
        <dbReference type="ARBA" id="ARBA00022450"/>
    </source>
</evidence>
<dbReference type="InterPro" id="IPR010071">
    <property type="entry name" value="AA_adenyl_dom"/>
</dbReference>
<dbReference type="PROSITE" id="PS00012">
    <property type="entry name" value="PHOSPHOPANTETHEINE"/>
    <property type="match status" value="4"/>
</dbReference>
<keyword evidence="5" id="KW-0436">Ligase</keyword>
<dbReference type="PROSITE" id="PS50075">
    <property type="entry name" value="CARRIER"/>
    <property type="match status" value="4"/>
</dbReference>
<keyword evidence="14" id="KW-1185">Reference proteome</keyword>
<organism evidence="12 14">
    <name type="scientific">Aneurinibacillus migulanus</name>
    <name type="common">Bacillus migulanus</name>
    <dbReference type="NCBI Taxonomy" id="47500"/>
    <lineage>
        <taxon>Bacteria</taxon>
        <taxon>Bacillati</taxon>
        <taxon>Bacillota</taxon>
        <taxon>Bacilli</taxon>
        <taxon>Bacillales</taxon>
        <taxon>Paenibacillaceae</taxon>
        <taxon>Aneurinibacillus group</taxon>
        <taxon>Aneurinibacillus</taxon>
    </lineage>
</organism>
<dbReference type="CDD" id="cd19543">
    <property type="entry name" value="DCL_NRPS"/>
    <property type="match status" value="1"/>
</dbReference>
<dbReference type="GO" id="GO:0043041">
    <property type="term" value="P:amino acid activation for nonribosomal peptide biosynthetic process"/>
    <property type="evidence" value="ECO:0007669"/>
    <property type="project" value="TreeGrafter"/>
</dbReference>
<dbReference type="Pfam" id="PF00501">
    <property type="entry name" value="AMP-binding"/>
    <property type="match status" value="4"/>
</dbReference>
<dbReference type="PANTHER" id="PTHR45527">
    <property type="entry name" value="NONRIBOSOMAL PEPTIDE SYNTHETASE"/>
    <property type="match status" value="1"/>
</dbReference>
<dbReference type="FunFam" id="1.10.1200.10:FF:000005">
    <property type="entry name" value="Nonribosomal peptide synthetase 1"/>
    <property type="match status" value="4"/>
</dbReference>
<keyword evidence="7" id="KW-0045">Antibiotic biosynthesis</keyword>
<feature type="domain" description="Carrier" evidence="11">
    <location>
        <begin position="971"/>
        <end position="1046"/>
    </location>
</feature>
<sequence length="4450" mass="508853">MSTFKKEHVQDMYRLSPMQEGMLFHALLDKDKNAHLVQMSIAIEGIVDVELLSESLNILIDRYDVFRTTFLHEKIKQPLQVVLKERPVQLQFKDISSLDEEKREQAIEQYKYQDGETVFDLTRDPLMRVAIFQTGKVNYQMIWSFHHILMDGWCFNIIFNDLFNIYLSLKEKKPLQLEAVQPYKQFIKWLEKQDKQEALRYWKEHLMNYDQSVTLPKKKAAINNTTYEPAQFRFAFDKVLTQQLLRIANQSQVTLNIVFQTIWGIVLQKYNSTNDVVYGSVVSGRPSEISGIEKMVGLFINTLPLRIQTQKDQSFIELVKTVHQNVLFSQQHEYFPLYEIQNHTELKQNLIDHIMVIENYPLVEELQKNSIMQKVGFTVRDVKMFEPTNYDMTVMVLPRDEISVRLDYNAAVYDIDFIKKIEGHMKEVALCVANNPHVLVQDVPLLTKQEKQHLLVELHDSITEYPDKTIHQLFTEQVEKTPEHVAVVFEDEKVTYRELHERSNQLARFLREKGVKKESIIGIMMERSVEMIVGILGILKAGGAFVPIDPEYPKERIGYMLDSVRLVLTQRHLKDKFAFTKETIVIEDPSISHELTEEIDYINESEDLFYIIYTSGTTGKPKGVMLEHKNIVNLLHFTFEKTNINFSDKVLQYTTCSFDVCYQEIFSTLLSGGQLYLIRKETQRDVEQLFDLVKRENIEVLSFPVAFLKFIFNEREFINRFPTCVKHIITAGEQLVVNNEFKRYLHEHNVHLHNHYGPSETHVVTTYTINPEAEIPELPPIGKPISNTWIYILDQEQQLQPQGIVGELYISGANVGRGYLNNQELTAEKFFADPFRPNERMYRTGDLARWLPDGNIEFLGRADHQVKIRGHRIELGEIEAQLLNCKGVKEAVVIDKADDKGGKYLCAYVVMEVEVNDSELREYLGKALPDYMIPSFFVPLDQLPLTPNGKIDRKSLPNLEGIVNTNAKYVVPTNELEEKLAKIWEEVLGISQIGIQDNFFSLGGHSLKAITLISRMNKECNVDIPLRLLFEAPTIQEISNYINGAKKESYVAIQPVPEQEYYPVSSVQKRMFILNEFDRSGTAYNLPGVMFLDGKLNYRQLEAAVKKLVERHEALRTSFHSINGEPVQRVHQNVELQIAYSESTEDQVERIIAEFMQPFALEVAPLLRVGLVKLEAERHLFIMDMHHIISDGVSMQIMIQEIADLYKEKELPTLGIQYKDFTVWHNRLLQSDVIEKQEAYWLNVFAEEIPVLNLPTDYPRPTIQSFDGKRFTFSTGKQLMDDLYKVATETGTTLYMVLLAAYNVFLSKYSGQDDIVVGTPIAGRSHADVENMLGMFVNTLAIRSRLNNEDTFKDFLANVKQTALHAYENPDYPFDTLVEKLGIQRDLSRNPLFDTMFVLQNTDRKSFEVEQITITPYVPNSRHSKFDLTLEVSEEQNEILLCLEYCTKLFTDKTVERMAGHFLQILHAIVGNPTIIISEIEILSEEEKQHILFEFNDTKTTYPHMQTIQGLFEEQVEKTPDHVAVGWKDQTLTYRELNERANQVARVLRQKGVQPDNIVGLLVERSPEMLVGIMGILKAGGAYLPLDPEYPADRISYMIQDCGVRIMLTQQHLLSLVHDEFDCVILDEDSLYKGDSSNLAPVNQAGDLAYIMYTSGSTGKPKGVMVEHRNVIRLVKNTNYVQVREDDRIIQTGAIGFDALTFEVFGSLLHGAELYPVTKDVLLDAEKLHKFLQANQITIMWLTSPLFNQLSQGTEEMFAGLRSLIVGGDALSPKHINNVKRKCPNLTMWNGYGPTENTTFSTCFLIDKEYDDNIPIGKAISNSTVYIMDRYGQLQPVGVPGELCVGGDGVARGYMNQPALTEEKFVPNPFAPGERMYRTGDLARWLPDGTIEYLGRIDQQVKIRGYRIEPGEIETLLVKHKKVKESVIMVVEDNNGQKALCAYYVPEEEVTVSELREYIAKELPVYMVPAYFVQIEQMPLTQNGKVNRSALPKPDGEFGTATEYVAPSSDIEMKLAEIWHNVLGVNKIGVLDNFFELGGHSLRAMTMISQVHKEFDVELPLKVLFETPTISALAQYIADGEKGMYLAIQPVTPQDYYPVSSAQKRMYILYEFEGAGITYNVPNVMFIEGKLDYQRFEYAIKSLVNRHEALRTSFYSLNGEPVQRVHQNVELQIAYSEAKEDEIEQIVESFVQPFDLEIAPLLRVGLVKLASDRYLFLMDMHHIISDGVSMQIITKEIADLYKGKELAELHIQYKDFAVWQNEWFQSDALEKQKTYWLNTFAEDIPVLNLSTDYPRPTIQSFEGDIVTFSAGKQLAEELKRLAAETGTTLYMLLLAAYNVLLHKYSGQEEIVVGTPIAGRSHADVENIVGMFVNTLALKNTPIAVRTFHEFLLEVKQNALEAFENQDYPFENLIEKLQVRRDLSRNPLFDTMFSLSNIDEQVEIGIEGLNFSPYEMQYWIAKFDISFDILEKQDDIQFYFNYCTNLFKKETIERLATHFMHILQEIVINPEIKLCEINMLSEEEQQRVLYDFNGTDATYATNKIFHELFEEQVEKTPDHIAVIDEREKLSYQELNAKANQLARVLRQKGVQPNSMVGIMVDRSLDMIVGMLGVLKAGGAYVPIDIDYPQERISYMMEDSGAALLLTQQKLTQQIAFSGDILYLDQEEWLHEEASNLEPIARPQDIAYIIYTSGTTGKPKGVMIEHQSYVNVAMAWKDAYRLDTFPVRLLQMASFAFDVSAGDFARALLTGGQLIVCPNEVKMDPASLYAIIKKYDITIFEATPALVIPLMEYIYEQKLDISQLQILIVGSDSCSMEDFKTLVSRFGSTIRIVNSYGVTEACIDSSYYEQPLSSLHVTGTVPIGKPYANMKMYIMNQYLQIQPVGVIGELCIGGAGVARGYLNRPDLTAEKFVPNPFVPGEKLYRTGDLARWMPDGNVEFLGRNDHQVKIRGIRIELGEIEAQLRKHDSIKEATVIAREDHMKEKYLCAYMVTEGEVNVAELRAYLANDLPAAMIPSYFVSLEAMPLTANGKIDKRSLPEPDGSISIGTEYVAPRTMLEGKLEEIWKDVLGLQRVGIHDDFFTIGGHSLKAMAVISQVHKECQTEVPLRVLFETPTIQGLAKYIEETDTEQYMAIQPVSGQDYYPVSSAQKRMFIVNQFDGVGISYNMPSIMLIEGKLERTRLESAFKRLIERHESLRTSFEIINGKPVQKIHEEVDFNMSYQVASNEQVEKMIDEFIQPFDLSVAPLLRVELLKLEEDRHVLIFDMHHIISDGISSNILMKELGELYQGNALPELRIQYKDFAVWQNEWFQSEAFKKQEEYWVNVFADERPILDIPTDYPRPMQQSFDGAQLTFGTGKQLMDGLYRVATETGTTLYMVLLAAYNVLLSKYSGQEDIIVGTPIVGRSHTDLENIVGMFVNTLAMRNKPEGEKTFKAFVSEIKQNALAAFENQDYPFEELIEKLEIQRDLSRNPLFDTLFSLQNIGEESFELAELTCKPFDLVSKLEHAKFDLSLVAVEKEEEIAFGLQYCTKLYKEKTVEQLAQHFIQIVKAIVENPDVKLSDIDMLSEEEKKQIMLEFNDTKIQYPQNQTIQELFEEQVKKTPEHIAIVWEGQALTYHELNIKANQLARVLREKGVTPNHPVAIMTERSLEMIVGIFSILKAGGAYVPIDPAYPQERIQYLLEDSGATLLLTQSHVLNKLPVDIEWLDLTDEQNYVEDGTNLPFMNQSTDLAYIIYTSGTTGKPKGVMIEHQSIINCLQWRKEEYEFGPGDTALQVFSFAFDGFVASLFAPILAGATSVLPKEEEAKDPVALKKLIASEEITHYYGVPSLFSAILDVSSSKDLQNLRCVTLGGEKLPAQIVKKIKEKNKEIEVNNEYGPTENSVVTTIMRDIQVEQEITIGRPLSNVDVYIVNCNHQLQPVGVVGELCIGGQGLARGYLNKPELTADKFVVNPFVPGERMYKTGDLAKWRSDGMIEYVGRVDEQVKVRGYRIELGEIESAILEYEKIKEAVVMVSEHTASEQMLCAYIVGEEDVLTLDLRSYLAKLLPSYMIPNYFIQLDSIPLTPNGKVDRKALPEPQTIGLMAREYVAPRNEIEAQLVLIWQEVLGIELIGITDNFFELGGHSLKATLLVAKIYEYMQIEMPLNVVFKHSTIMKIAEYITHQESENNVHQPILVNVEADREALSLNGEKQRKNIELPILLNEETDRNVFCFAPIGAQGVFYKKLAEQIPTASLYGFDFIEDDDRIQQYIESMIQTQSDGQYVLIGYSSGGNLAFEVAKEMERQGYSVSDLVLFDVYWKGKVFEQTKEEEEENIKIIMEELRENPGMFNMTREDFELYFANEFVKQSFTRKMRKYMSFYTQLVNYGEVEATIHLIQAEFEEEKIDENEKADEEEKTYLEEKWNEKAWNKAAKRFVKYNGYGAHSNMLGGDGLERNSSILKQILQGTFVVK</sequence>
<keyword evidence="4" id="KW-0597">Phosphoprotein</keyword>
<evidence type="ECO:0000313" key="14">
    <source>
        <dbReference type="Proteomes" id="UP000037269"/>
    </source>
</evidence>
<keyword evidence="6" id="KW-0677">Repeat</keyword>
<reference evidence="12 14" key="1">
    <citation type="submission" date="2015-07" db="EMBL/GenBank/DDBJ databases">
        <title>Fjat-14205 dsm 2895.</title>
        <authorList>
            <person name="Liu B."/>
            <person name="Wang J."/>
            <person name="Zhu Y."/>
            <person name="Liu G."/>
            <person name="Chen Q."/>
            <person name="Chen Z."/>
            <person name="Lan J."/>
            <person name="Che J."/>
            <person name="Ge C."/>
            <person name="Shi H."/>
            <person name="Pan Z."/>
            <person name="Liu X."/>
        </authorList>
    </citation>
    <scope>NUCLEOTIDE SEQUENCE [LARGE SCALE GENOMIC DNA]</scope>
    <source>
        <strain evidence="12 14">DSM 2895</strain>
    </source>
</reference>
<dbReference type="GO" id="GO:0017000">
    <property type="term" value="P:antibiotic biosynthetic process"/>
    <property type="evidence" value="ECO:0007669"/>
    <property type="project" value="UniProtKB-KW"/>
</dbReference>